<organism evidence="2 4">
    <name type="scientific">Bursaphelenchus xylophilus</name>
    <name type="common">Pinewood nematode worm</name>
    <name type="synonym">Aphelenchoides xylophilus</name>
    <dbReference type="NCBI Taxonomy" id="6326"/>
    <lineage>
        <taxon>Eukaryota</taxon>
        <taxon>Metazoa</taxon>
        <taxon>Ecdysozoa</taxon>
        <taxon>Nematoda</taxon>
        <taxon>Chromadorea</taxon>
        <taxon>Rhabditida</taxon>
        <taxon>Tylenchina</taxon>
        <taxon>Tylenchomorpha</taxon>
        <taxon>Aphelenchoidea</taxon>
        <taxon>Aphelenchoididae</taxon>
        <taxon>Bursaphelenchus</taxon>
    </lineage>
</organism>
<dbReference type="EMBL" id="CAJFCV020000001">
    <property type="protein sequence ID" value="CAG9081335.1"/>
    <property type="molecule type" value="Genomic_DNA"/>
</dbReference>
<dbReference type="Proteomes" id="UP000095284">
    <property type="component" value="Unplaced"/>
</dbReference>
<sequence length="76" mass="8642">MSSVARISNETASRTNHDPNQFMFTLFPDLSRLVSHTILHRVVTIQVWAWPGSPKFSCPGRAYRFYGPAPAFDFPD</sequence>
<name>A0A1I7SIM6_BURXY</name>
<evidence type="ECO:0000313" key="3">
    <source>
        <dbReference type="Proteomes" id="UP000659654"/>
    </source>
</evidence>
<evidence type="ECO:0000313" key="2">
    <source>
        <dbReference type="Proteomes" id="UP000095284"/>
    </source>
</evidence>
<gene>
    <name evidence="1" type="ORF">BXYJ_LOCUS634</name>
</gene>
<evidence type="ECO:0000313" key="1">
    <source>
        <dbReference type="EMBL" id="CAD5208398.1"/>
    </source>
</evidence>
<evidence type="ECO:0000313" key="4">
    <source>
        <dbReference type="WBParaSite" id="BXY_1289700.1"/>
    </source>
</evidence>
<reference evidence="1" key="2">
    <citation type="submission" date="2020-09" db="EMBL/GenBank/DDBJ databases">
        <authorList>
            <person name="Kikuchi T."/>
        </authorList>
    </citation>
    <scope>NUCLEOTIDE SEQUENCE</scope>
    <source>
        <strain evidence="1">Ka4C1</strain>
    </source>
</reference>
<accession>A0A1I7SIM6</accession>
<dbReference type="EMBL" id="CAJFDI010000001">
    <property type="protein sequence ID" value="CAD5208398.1"/>
    <property type="molecule type" value="Genomic_DNA"/>
</dbReference>
<dbReference type="Proteomes" id="UP000582659">
    <property type="component" value="Unassembled WGS sequence"/>
</dbReference>
<dbReference type="AlphaFoldDB" id="A0A1I7SIM6"/>
<reference evidence="4" key="1">
    <citation type="submission" date="2016-11" db="UniProtKB">
        <authorList>
            <consortium name="WormBaseParasite"/>
        </authorList>
    </citation>
    <scope>IDENTIFICATION</scope>
</reference>
<protein>
    <submittedName>
        <fullName evidence="1">(pine wood nematode) hypothetical protein</fullName>
    </submittedName>
</protein>
<dbReference type="Proteomes" id="UP000659654">
    <property type="component" value="Unassembled WGS sequence"/>
</dbReference>
<dbReference type="WBParaSite" id="BXY_1289700.1">
    <property type="protein sequence ID" value="BXY_1289700.1"/>
    <property type="gene ID" value="BXY_1289700"/>
</dbReference>
<proteinExistence type="predicted"/>
<keyword evidence="3" id="KW-1185">Reference proteome</keyword>